<organism evidence="4 5">
    <name type="scientific">Deinobacterium chartae</name>
    <dbReference type="NCBI Taxonomy" id="521158"/>
    <lineage>
        <taxon>Bacteria</taxon>
        <taxon>Thermotogati</taxon>
        <taxon>Deinococcota</taxon>
        <taxon>Deinococci</taxon>
        <taxon>Deinococcales</taxon>
        <taxon>Deinococcaceae</taxon>
        <taxon>Deinobacterium</taxon>
    </lineage>
</organism>
<dbReference type="InterPro" id="IPR041247">
    <property type="entry name" value="Rad52_fam"/>
</dbReference>
<dbReference type="Proteomes" id="UP000569951">
    <property type="component" value="Unassembled WGS sequence"/>
</dbReference>
<evidence type="ECO:0000313" key="5">
    <source>
        <dbReference type="Proteomes" id="UP000569951"/>
    </source>
</evidence>
<proteinExistence type="inferred from homology"/>
<name>A0A841HY44_9DEIO</name>
<dbReference type="Pfam" id="PF04098">
    <property type="entry name" value="Rad52_Rad22"/>
    <property type="match status" value="1"/>
</dbReference>
<accession>A0A841HY44</accession>
<gene>
    <name evidence="4" type="ORF">HNR42_000127</name>
</gene>
<comment type="similarity">
    <text evidence="1">Belongs to the RAD52 family.</text>
</comment>
<keyword evidence="3" id="KW-0234">DNA repair</keyword>
<reference evidence="4 5" key="1">
    <citation type="submission" date="2020-08" db="EMBL/GenBank/DDBJ databases">
        <title>Genomic Encyclopedia of Type Strains, Phase IV (KMG-IV): sequencing the most valuable type-strain genomes for metagenomic binning, comparative biology and taxonomic classification.</title>
        <authorList>
            <person name="Goeker M."/>
        </authorList>
    </citation>
    <scope>NUCLEOTIDE SEQUENCE [LARGE SCALE GENOMIC DNA]</scope>
    <source>
        <strain evidence="4 5">DSM 21458</strain>
    </source>
</reference>
<evidence type="ECO:0000256" key="1">
    <source>
        <dbReference type="ARBA" id="ARBA00006638"/>
    </source>
</evidence>
<dbReference type="AlphaFoldDB" id="A0A841HY44"/>
<keyword evidence="5" id="KW-1185">Reference proteome</keyword>
<evidence type="ECO:0000256" key="3">
    <source>
        <dbReference type="ARBA" id="ARBA00023204"/>
    </source>
</evidence>
<sequence>MKQLADVQKRLAAPFPSQEVGFKPQAYSRDRKRAMLLAYVDARAVMDRLDEVVPGEWSFEIEVIAGAAVPSVRGSLTIMGVTRQDIGEGDTLKAAASDALKRSAVHFGVSRYLYDLPQFWVAWDDAKNQAAELPQLPDWAKPASERTPGGSHIVAALEALRSDLPSDVEVQRELYRHLKAALEAAHPRSGRAA</sequence>
<evidence type="ECO:0000256" key="2">
    <source>
        <dbReference type="ARBA" id="ARBA00022763"/>
    </source>
</evidence>
<dbReference type="RefSeq" id="WP_183983461.1">
    <property type="nucleotide sequence ID" value="NZ_JACHHG010000001.1"/>
</dbReference>
<dbReference type="GO" id="GO:0006281">
    <property type="term" value="P:DNA repair"/>
    <property type="evidence" value="ECO:0007669"/>
    <property type="project" value="UniProtKB-KW"/>
</dbReference>
<evidence type="ECO:0000313" key="4">
    <source>
        <dbReference type="EMBL" id="MBB6096715.1"/>
    </source>
</evidence>
<protein>
    <submittedName>
        <fullName evidence="4">Uncharacterized protein</fullName>
    </submittedName>
</protein>
<comment type="caution">
    <text evidence="4">The sequence shown here is derived from an EMBL/GenBank/DDBJ whole genome shotgun (WGS) entry which is preliminary data.</text>
</comment>
<keyword evidence="2" id="KW-0227">DNA damage</keyword>
<dbReference type="EMBL" id="JACHHG010000001">
    <property type="protein sequence ID" value="MBB6096715.1"/>
    <property type="molecule type" value="Genomic_DNA"/>
</dbReference>